<gene>
    <name evidence="1" type="ORF">PQR01_40890</name>
</gene>
<organism evidence="1 2">
    <name type="scientific">Paraburkholderia rhynchosiae</name>
    <dbReference type="NCBI Taxonomy" id="487049"/>
    <lineage>
        <taxon>Bacteria</taxon>
        <taxon>Pseudomonadati</taxon>
        <taxon>Pseudomonadota</taxon>
        <taxon>Betaproteobacteria</taxon>
        <taxon>Burkholderiales</taxon>
        <taxon>Burkholderiaceae</taxon>
        <taxon>Paraburkholderia</taxon>
    </lineage>
</organism>
<protein>
    <submittedName>
        <fullName evidence="1">DUF2345 domain-containing protein</fullName>
    </submittedName>
</protein>
<reference evidence="1 2" key="1">
    <citation type="journal article" date="2024" name="Chem. Sci.">
        <title>Discovery of megapolipeptins by genome mining of a Burkholderiales bacteria collection.</title>
        <authorList>
            <person name="Paulo B.S."/>
            <person name="Recchia M.J.J."/>
            <person name="Lee S."/>
            <person name="Fergusson C.H."/>
            <person name="Romanowski S.B."/>
            <person name="Hernandez A."/>
            <person name="Krull N."/>
            <person name="Liu D.Y."/>
            <person name="Cavanagh H."/>
            <person name="Bos A."/>
            <person name="Gray C.A."/>
            <person name="Murphy B.T."/>
            <person name="Linington R.G."/>
            <person name="Eustaquio A.S."/>
        </authorList>
    </citation>
    <scope>NUCLEOTIDE SEQUENCE [LARGE SCALE GENOMIC DNA]</scope>
    <source>
        <strain evidence="1 2">RL18-126-BIB-B</strain>
    </source>
</reference>
<dbReference type="EMBL" id="JAQQDW010000295">
    <property type="protein sequence ID" value="MFM0109541.1"/>
    <property type="molecule type" value="Genomic_DNA"/>
</dbReference>
<dbReference type="Proteomes" id="UP001629235">
    <property type="component" value="Unassembled WGS sequence"/>
</dbReference>
<sequence>VEIQAQSDGMALAALKDLTITSTDGRIILNAAKEIWIGAGGSYIQINGSGITNGSPGSILEKGASWDVPGPASMELPLPPLPTVYEHRFDRPVWVVDDRGYSIPDRPVRVHLKSGQTLDGKTDHEGKAQLATSDEADILRVEVLKKPSGKNT</sequence>
<accession>A0ACC7NWX0</accession>
<evidence type="ECO:0000313" key="2">
    <source>
        <dbReference type="Proteomes" id="UP001629235"/>
    </source>
</evidence>
<name>A0ACC7NWX0_9BURK</name>
<keyword evidence="2" id="KW-1185">Reference proteome</keyword>
<feature type="non-terminal residue" evidence="1">
    <location>
        <position position="1"/>
    </location>
</feature>
<proteinExistence type="predicted"/>
<comment type="caution">
    <text evidence="1">The sequence shown here is derived from an EMBL/GenBank/DDBJ whole genome shotgun (WGS) entry which is preliminary data.</text>
</comment>
<evidence type="ECO:0000313" key="1">
    <source>
        <dbReference type="EMBL" id="MFM0109541.1"/>
    </source>
</evidence>